<dbReference type="AlphaFoldDB" id="A0A160PGM3"/>
<evidence type="ECO:0000313" key="3">
    <source>
        <dbReference type="Proteomes" id="UP000218288"/>
    </source>
</evidence>
<dbReference type="GO" id="GO:0006354">
    <property type="term" value="P:DNA-templated transcription elongation"/>
    <property type="evidence" value="ECO:0007669"/>
    <property type="project" value="InterPro"/>
</dbReference>
<evidence type="ECO:0000256" key="1">
    <source>
        <dbReference type="SAM" id="MobiDB-lite"/>
    </source>
</evidence>
<dbReference type="RefSeq" id="WP_096486420.1">
    <property type="nucleotide sequence ID" value="NZ_AP014809.1"/>
</dbReference>
<gene>
    <name evidence="2" type="ORF">MPPM_3882</name>
</gene>
<feature type="region of interest" description="Disordered" evidence="1">
    <location>
        <begin position="1"/>
        <end position="31"/>
    </location>
</feature>
<dbReference type="InterPro" id="IPR036735">
    <property type="entry name" value="NGN_dom_sf"/>
</dbReference>
<protein>
    <submittedName>
        <fullName evidence="2">Uncharacterized protein</fullName>
    </submittedName>
</protein>
<name>A0A160PGM3_9HYPH</name>
<accession>A0A160PGM3</accession>
<dbReference type="EMBL" id="AP014809">
    <property type="protein sequence ID" value="BAU92487.1"/>
    <property type="molecule type" value="Genomic_DNA"/>
</dbReference>
<reference evidence="2 3" key="1">
    <citation type="journal article" date="2016" name="Genome Announc.">
        <title>Complete Genome Sequence of Methylobacterium populi P-1M, Isolated from Pink-Pigmented Household Biofilm.</title>
        <authorList>
            <person name="Morohoshi T."/>
            <person name="Ikeda T."/>
        </authorList>
    </citation>
    <scope>NUCLEOTIDE SEQUENCE [LARGE SCALE GENOMIC DNA]</scope>
    <source>
        <strain evidence="2 3">P-1M</strain>
    </source>
</reference>
<evidence type="ECO:0000313" key="2">
    <source>
        <dbReference type="EMBL" id="BAU92487.1"/>
    </source>
</evidence>
<feature type="compositionally biased region" description="Polar residues" evidence="1">
    <location>
        <begin position="11"/>
        <end position="24"/>
    </location>
</feature>
<dbReference type="Proteomes" id="UP000218288">
    <property type="component" value="Chromosome"/>
</dbReference>
<dbReference type="SUPFAM" id="SSF82679">
    <property type="entry name" value="N-utilization substance G protein NusG, N-terminal domain"/>
    <property type="match status" value="1"/>
</dbReference>
<dbReference type="OrthoDB" id="8015198at2"/>
<proteinExistence type="predicted"/>
<sequence>MPRGQFGKGYNTAQATPQHNSTIAQDVPLPPERRNKVPNLYVSALKWYVCTTAPSRELSAAASVRQAQLRGRREGETPFAAYVPCEFFWHRAVRSNLRVPRREIQRPILRHYIIVGVLGGLCDDTLAALRERDREGRNVHGLLGILGVSGLGPRPMSGEGLRWLRTQGADEIAGATNRSASGIIQPGEDVRAGSGVFSGFLGKFIGTAEGGTVGVIALDMRSTSCEVRLPIEDVHRAA</sequence>
<organism evidence="2 3">
    <name type="scientific">Methylorubrum populi</name>
    <dbReference type="NCBI Taxonomy" id="223967"/>
    <lineage>
        <taxon>Bacteria</taxon>
        <taxon>Pseudomonadati</taxon>
        <taxon>Pseudomonadota</taxon>
        <taxon>Alphaproteobacteria</taxon>
        <taxon>Hyphomicrobiales</taxon>
        <taxon>Methylobacteriaceae</taxon>
        <taxon>Methylorubrum</taxon>
    </lineage>
</organism>